<sequence>MREGRGCRVDVQAKPLLSVEQQLKCSCCTTKRYCYNVSTTVTEMVTDRRLQTITTSKGECRRRDGVESPGRTSDEPDSEARGIKVTTPPPTLIADHFCEVTEKCAANILVLRESSALFQQPRMRWKVV</sequence>
<organism evidence="2 3">
    <name type="scientific">Batillaria attramentaria</name>
    <dbReference type="NCBI Taxonomy" id="370345"/>
    <lineage>
        <taxon>Eukaryota</taxon>
        <taxon>Metazoa</taxon>
        <taxon>Spiralia</taxon>
        <taxon>Lophotrochozoa</taxon>
        <taxon>Mollusca</taxon>
        <taxon>Gastropoda</taxon>
        <taxon>Caenogastropoda</taxon>
        <taxon>Sorbeoconcha</taxon>
        <taxon>Cerithioidea</taxon>
        <taxon>Batillariidae</taxon>
        <taxon>Batillaria</taxon>
    </lineage>
</organism>
<evidence type="ECO:0000256" key="1">
    <source>
        <dbReference type="SAM" id="MobiDB-lite"/>
    </source>
</evidence>
<proteinExistence type="predicted"/>
<gene>
    <name evidence="2" type="ORF">BaRGS_00025681</name>
</gene>
<comment type="caution">
    <text evidence="2">The sequence shown here is derived from an EMBL/GenBank/DDBJ whole genome shotgun (WGS) entry which is preliminary data.</text>
</comment>
<keyword evidence="3" id="KW-1185">Reference proteome</keyword>
<evidence type="ECO:0000313" key="3">
    <source>
        <dbReference type="Proteomes" id="UP001519460"/>
    </source>
</evidence>
<name>A0ABD0K7A7_9CAEN</name>
<dbReference type="Proteomes" id="UP001519460">
    <property type="component" value="Unassembled WGS sequence"/>
</dbReference>
<dbReference type="AlphaFoldDB" id="A0ABD0K7A7"/>
<evidence type="ECO:0000313" key="2">
    <source>
        <dbReference type="EMBL" id="KAK7483018.1"/>
    </source>
</evidence>
<feature type="region of interest" description="Disordered" evidence="1">
    <location>
        <begin position="56"/>
        <end position="88"/>
    </location>
</feature>
<accession>A0ABD0K7A7</accession>
<dbReference type="EMBL" id="JACVVK020000234">
    <property type="protein sequence ID" value="KAK7483018.1"/>
    <property type="molecule type" value="Genomic_DNA"/>
</dbReference>
<reference evidence="2 3" key="1">
    <citation type="journal article" date="2023" name="Sci. Data">
        <title>Genome assembly of the Korean intertidal mud-creeper Batillaria attramentaria.</title>
        <authorList>
            <person name="Patra A.K."/>
            <person name="Ho P.T."/>
            <person name="Jun S."/>
            <person name="Lee S.J."/>
            <person name="Kim Y."/>
            <person name="Won Y.J."/>
        </authorList>
    </citation>
    <scope>NUCLEOTIDE SEQUENCE [LARGE SCALE GENOMIC DNA]</scope>
    <source>
        <strain evidence="2">Wonlab-2016</strain>
    </source>
</reference>
<protein>
    <submittedName>
        <fullName evidence="2">Uncharacterized protein</fullName>
    </submittedName>
</protein>
<feature type="compositionally biased region" description="Basic and acidic residues" evidence="1">
    <location>
        <begin position="58"/>
        <end position="82"/>
    </location>
</feature>